<dbReference type="PROSITE" id="PS00107">
    <property type="entry name" value="PROTEIN_KINASE_ATP"/>
    <property type="match status" value="1"/>
</dbReference>
<dbReference type="SMART" id="SM00220">
    <property type="entry name" value="S_TKc"/>
    <property type="match status" value="1"/>
</dbReference>
<dbReference type="InterPro" id="IPR011009">
    <property type="entry name" value="Kinase-like_dom_sf"/>
</dbReference>
<feature type="domain" description="Protein kinase" evidence="12">
    <location>
        <begin position="187"/>
        <end position="463"/>
    </location>
</feature>
<dbReference type="Gene3D" id="1.10.533.10">
    <property type="entry name" value="Death Domain, Fas"/>
    <property type="match status" value="1"/>
</dbReference>
<dbReference type="EMBL" id="HBUF01190296">
    <property type="protein sequence ID" value="CAG6657985.1"/>
    <property type="molecule type" value="Transcribed_RNA"/>
</dbReference>
<comment type="catalytic activity">
    <reaction evidence="9">
        <text>L-seryl-[protein] + ATP = O-phospho-L-seryl-[protein] + ADP + H(+)</text>
        <dbReference type="Rhea" id="RHEA:17989"/>
        <dbReference type="Rhea" id="RHEA-COMP:9863"/>
        <dbReference type="Rhea" id="RHEA-COMP:11604"/>
        <dbReference type="ChEBI" id="CHEBI:15378"/>
        <dbReference type="ChEBI" id="CHEBI:29999"/>
        <dbReference type="ChEBI" id="CHEBI:30616"/>
        <dbReference type="ChEBI" id="CHEBI:83421"/>
        <dbReference type="ChEBI" id="CHEBI:456216"/>
        <dbReference type="EC" id="2.7.11.1"/>
    </reaction>
</comment>
<feature type="compositionally biased region" description="Low complexity" evidence="11">
    <location>
        <begin position="596"/>
        <end position="617"/>
    </location>
</feature>
<dbReference type="EC" id="2.7.11.1" evidence="2"/>
<dbReference type="InterPro" id="IPR011029">
    <property type="entry name" value="DEATH-like_dom_sf"/>
</dbReference>
<dbReference type="InterPro" id="IPR001245">
    <property type="entry name" value="Ser-Thr/Tyr_kinase_cat_dom"/>
</dbReference>
<keyword evidence="4" id="KW-0808">Transferase</keyword>
<comment type="catalytic activity">
    <reaction evidence="8">
        <text>L-threonyl-[protein] + ATP = O-phospho-L-threonyl-[protein] + ADP + H(+)</text>
        <dbReference type="Rhea" id="RHEA:46608"/>
        <dbReference type="Rhea" id="RHEA-COMP:11060"/>
        <dbReference type="Rhea" id="RHEA-COMP:11605"/>
        <dbReference type="ChEBI" id="CHEBI:15378"/>
        <dbReference type="ChEBI" id="CHEBI:30013"/>
        <dbReference type="ChEBI" id="CHEBI:30616"/>
        <dbReference type="ChEBI" id="CHEBI:61977"/>
        <dbReference type="ChEBI" id="CHEBI:456216"/>
        <dbReference type="EC" id="2.7.11.1"/>
    </reaction>
</comment>
<evidence type="ECO:0000256" key="5">
    <source>
        <dbReference type="ARBA" id="ARBA00022741"/>
    </source>
</evidence>
<dbReference type="PROSITE" id="PS50011">
    <property type="entry name" value="PROTEIN_KINASE_DOM"/>
    <property type="match status" value="1"/>
</dbReference>
<evidence type="ECO:0000259" key="12">
    <source>
        <dbReference type="PROSITE" id="PS50011"/>
    </source>
</evidence>
<dbReference type="InterPro" id="IPR008271">
    <property type="entry name" value="Ser/Thr_kinase_AS"/>
</dbReference>
<dbReference type="GO" id="GO:0009893">
    <property type="term" value="P:positive regulation of metabolic process"/>
    <property type="evidence" value="ECO:0007669"/>
    <property type="project" value="UniProtKB-ARBA"/>
</dbReference>
<keyword evidence="6 13" id="KW-0418">Kinase</keyword>
<sequence>MSSSTVKFIDKLPYKARLELCQILDFNNDWKVLGGILDFKLYELFQMENAILRRDSPTNELLSKMVSKNHTVSELFKHLYEMKHFQAMLVIKPFVDPSYHKLISEGSRSIHTITGDCSLSSVEILETKKPPRTNSKVNVKNEPLVKQVNNPCNQPTRKVSDPLTPMNVLGGTPHIPYDELTVATNNWNPNNILGRGGFGTVYRGLWKNTPIAIKKLEVQKSNKSEETLNQCQREQSLRELKYLNSCRHKNILPLDGISFESGKYCLVYRYMENGSLEDRLLMRRNKPPLSWDDRLNIAKGAASGIQFLHAQEPPLIHGDIKSANILLNDHMEPVIGDFGLTQEGPIEKATHVTLKRVNGTRPYLPVDFLMDRKLSTKVDVYAFGIVLFELATGMRAYDENRTSERLLKDLVEKHYKEKNNLIHLADKSVQPLQYYDKFIDIGILCIHKLSKERPEMIQVHSRLCGGSGGESPSPSTIPTPCSPTVGVADTSTPRYDPIGRHKFNNRLPLLQQTNPHVNQIVRTPLQQPSNNVRPQQMGTQRLGQDNVLSHQPKVLDHQHEPIHPIPHVLAYEMQRIHLDNDIVESTSKSLDESEESCCGTTSSSEQSESIQSSKSASNIQENDILLVTELQSVVEKNRVGEQENVDVQNTCGYQIVKEECTPLFLLHRN</sequence>
<dbReference type="Pfam" id="PF07714">
    <property type="entry name" value="PK_Tyr_Ser-Thr"/>
    <property type="match status" value="1"/>
</dbReference>
<dbReference type="PANTHER" id="PTHR48006:SF102">
    <property type="entry name" value="LEUCINE-RICH REPEAT-CONTAINING PROTEIN DDB_G0281931-RELATED"/>
    <property type="match status" value="1"/>
</dbReference>
<dbReference type="CDD" id="cd14066">
    <property type="entry name" value="STKc_IRAK"/>
    <property type="match status" value="1"/>
</dbReference>
<organism evidence="13">
    <name type="scientific">Cacopsylla melanoneura</name>
    <dbReference type="NCBI Taxonomy" id="428564"/>
    <lineage>
        <taxon>Eukaryota</taxon>
        <taxon>Metazoa</taxon>
        <taxon>Ecdysozoa</taxon>
        <taxon>Arthropoda</taxon>
        <taxon>Hexapoda</taxon>
        <taxon>Insecta</taxon>
        <taxon>Pterygota</taxon>
        <taxon>Neoptera</taxon>
        <taxon>Paraneoptera</taxon>
        <taxon>Hemiptera</taxon>
        <taxon>Sternorrhyncha</taxon>
        <taxon>Psylloidea</taxon>
        <taxon>Psyllidae</taxon>
        <taxon>Psyllinae</taxon>
        <taxon>Cacopsylla</taxon>
    </lineage>
</organism>
<evidence type="ECO:0000256" key="9">
    <source>
        <dbReference type="ARBA" id="ARBA00048679"/>
    </source>
</evidence>
<comment type="similarity">
    <text evidence="1">Belongs to the protein kinase superfamily. TKL Ser/Thr protein kinase family. Pelle subfamily.</text>
</comment>
<evidence type="ECO:0000256" key="8">
    <source>
        <dbReference type="ARBA" id="ARBA00047899"/>
    </source>
</evidence>
<feature type="region of interest" description="Disordered" evidence="11">
    <location>
        <begin position="586"/>
        <end position="617"/>
    </location>
</feature>
<proteinExistence type="inferred from homology"/>
<feature type="region of interest" description="Disordered" evidence="11">
    <location>
        <begin position="464"/>
        <end position="485"/>
    </location>
</feature>
<evidence type="ECO:0000256" key="4">
    <source>
        <dbReference type="ARBA" id="ARBA00022679"/>
    </source>
</evidence>
<dbReference type="PANTHER" id="PTHR48006">
    <property type="entry name" value="LEUCINE-RICH REPEAT-CONTAINING PROTEIN DDB_G0281931-RELATED"/>
    <property type="match status" value="1"/>
</dbReference>
<dbReference type="GO" id="GO:0004674">
    <property type="term" value="F:protein serine/threonine kinase activity"/>
    <property type="evidence" value="ECO:0007669"/>
    <property type="project" value="UniProtKB-KW"/>
</dbReference>
<dbReference type="AlphaFoldDB" id="A0A8D8RVC8"/>
<evidence type="ECO:0000256" key="10">
    <source>
        <dbReference type="PROSITE-ProRule" id="PRU10141"/>
    </source>
</evidence>
<dbReference type="FunFam" id="1.10.510.10:FF:000754">
    <property type="entry name" value="Interleukin-1 receptor-associated kinase"/>
    <property type="match status" value="1"/>
</dbReference>
<dbReference type="SUPFAM" id="SSF56112">
    <property type="entry name" value="Protein kinase-like (PK-like)"/>
    <property type="match status" value="1"/>
</dbReference>
<name>A0A8D8RVC8_9HEMI</name>
<keyword evidence="7 10" id="KW-0067">ATP-binding</keyword>
<evidence type="ECO:0000256" key="1">
    <source>
        <dbReference type="ARBA" id="ARBA00008718"/>
    </source>
</evidence>
<dbReference type="GO" id="GO:0006950">
    <property type="term" value="P:response to stress"/>
    <property type="evidence" value="ECO:0007669"/>
    <property type="project" value="UniProtKB-ARBA"/>
</dbReference>
<dbReference type="InterPro" id="IPR017441">
    <property type="entry name" value="Protein_kinase_ATP_BS"/>
</dbReference>
<dbReference type="EMBL" id="HBUF01190297">
    <property type="protein sequence ID" value="CAG6657986.1"/>
    <property type="molecule type" value="Transcribed_RNA"/>
</dbReference>
<dbReference type="GO" id="GO:1902533">
    <property type="term" value="P:positive regulation of intracellular signal transduction"/>
    <property type="evidence" value="ECO:0007669"/>
    <property type="project" value="UniProtKB-ARBA"/>
</dbReference>
<keyword evidence="5 10" id="KW-0547">Nucleotide-binding</keyword>
<evidence type="ECO:0000256" key="3">
    <source>
        <dbReference type="ARBA" id="ARBA00022527"/>
    </source>
</evidence>
<evidence type="ECO:0000256" key="6">
    <source>
        <dbReference type="ARBA" id="ARBA00022777"/>
    </source>
</evidence>
<accession>A0A8D8RVC8</accession>
<dbReference type="PROSITE" id="PS00108">
    <property type="entry name" value="PROTEIN_KINASE_ST"/>
    <property type="match status" value="1"/>
</dbReference>
<dbReference type="GO" id="GO:0031349">
    <property type="term" value="P:positive regulation of defense response"/>
    <property type="evidence" value="ECO:0007669"/>
    <property type="project" value="UniProtKB-ARBA"/>
</dbReference>
<dbReference type="Gene3D" id="3.30.200.20">
    <property type="entry name" value="Phosphorylase Kinase, domain 1"/>
    <property type="match status" value="1"/>
</dbReference>
<evidence type="ECO:0000256" key="11">
    <source>
        <dbReference type="SAM" id="MobiDB-lite"/>
    </source>
</evidence>
<feature type="binding site" evidence="10">
    <location>
        <position position="215"/>
    </location>
    <ligand>
        <name>ATP</name>
        <dbReference type="ChEBI" id="CHEBI:30616"/>
    </ligand>
</feature>
<dbReference type="InterPro" id="IPR000719">
    <property type="entry name" value="Prot_kinase_dom"/>
</dbReference>
<protein>
    <recommendedName>
        <fullName evidence="2">non-specific serine/threonine protein kinase</fullName>
        <ecNumber evidence="2">2.7.11.1</ecNumber>
    </recommendedName>
</protein>
<dbReference type="SUPFAM" id="SSF47986">
    <property type="entry name" value="DEATH domain"/>
    <property type="match status" value="1"/>
</dbReference>
<reference evidence="13" key="1">
    <citation type="submission" date="2021-05" db="EMBL/GenBank/DDBJ databases">
        <authorList>
            <person name="Alioto T."/>
            <person name="Alioto T."/>
            <person name="Gomez Garrido J."/>
        </authorList>
    </citation>
    <scope>NUCLEOTIDE SEQUENCE</scope>
</reference>
<dbReference type="GO" id="GO:0005524">
    <property type="term" value="F:ATP binding"/>
    <property type="evidence" value="ECO:0007669"/>
    <property type="project" value="UniProtKB-UniRule"/>
</dbReference>
<keyword evidence="3" id="KW-0723">Serine/threonine-protein kinase</keyword>
<dbReference type="InterPro" id="IPR051824">
    <property type="entry name" value="LRR_Rcpt-Like_S/T_Kinase"/>
</dbReference>
<evidence type="ECO:0000256" key="7">
    <source>
        <dbReference type="ARBA" id="ARBA00022840"/>
    </source>
</evidence>
<evidence type="ECO:0000313" key="13">
    <source>
        <dbReference type="EMBL" id="CAG6657985.1"/>
    </source>
</evidence>
<dbReference type="Gene3D" id="1.10.510.10">
    <property type="entry name" value="Transferase(Phosphotransferase) domain 1"/>
    <property type="match status" value="1"/>
</dbReference>
<evidence type="ECO:0000256" key="2">
    <source>
        <dbReference type="ARBA" id="ARBA00012513"/>
    </source>
</evidence>